<evidence type="ECO:0000313" key="2">
    <source>
        <dbReference type="EMBL" id="CAA9348912.1"/>
    </source>
</evidence>
<evidence type="ECO:0000256" key="1">
    <source>
        <dbReference type="SAM" id="MobiDB-lite"/>
    </source>
</evidence>
<dbReference type="EMBL" id="CADCTW010000163">
    <property type="protein sequence ID" value="CAA9348912.1"/>
    <property type="molecule type" value="Genomic_DNA"/>
</dbReference>
<proteinExistence type="predicted"/>
<feature type="compositionally biased region" description="Low complexity" evidence="1">
    <location>
        <begin position="11"/>
        <end position="22"/>
    </location>
</feature>
<feature type="non-terminal residue" evidence="2">
    <location>
        <position position="51"/>
    </location>
</feature>
<organism evidence="2">
    <name type="scientific">uncultured Gemmatimonadota bacterium</name>
    <dbReference type="NCBI Taxonomy" id="203437"/>
    <lineage>
        <taxon>Bacteria</taxon>
        <taxon>Pseudomonadati</taxon>
        <taxon>Gemmatimonadota</taxon>
        <taxon>environmental samples</taxon>
    </lineage>
</organism>
<sequence>CRRRAKTNRCRQTSARGGSTTSTRRDRRTSGTKRLRPEPASPDHLPSRPAG</sequence>
<feature type="compositionally biased region" description="Basic residues" evidence="1">
    <location>
        <begin position="25"/>
        <end position="34"/>
    </location>
</feature>
<dbReference type="AlphaFoldDB" id="A0A6J4M3K3"/>
<feature type="region of interest" description="Disordered" evidence="1">
    <location>
        <begin position="1"/>
        <end position="51"/>
    </location>
</feature>
<gene>
    <name evidence="2" type="ORF">AVDCRST_MAG68-3464</name>
</gene>
<accession>A0A6J4M3K3</accession>
<feature type="non-terminal residue" evidence="2">
    <location>
        <position position="1"/>
    </location>
</feature>
<reference evidence="2" key="1">
    <citation type="submission" date="2020-02" db="EMBL/GenBank/DDBJ databases">
        <authorList>
            <person name="Meier V. D."/>
        </authorList>
    </citation>
    <scope>NUCLEOTIDE SEQUENCE</scope>
    <source>
        <strain evidence="2">AVDCRST_MAG68</strain>
    </source>
</reference>
<name>A0A6J4M3K3_9BACT</name>
<protein>
    <submittedName>
        <fullName evidence="2">Uncharacterized protein</fullName>
    </submittedName>
</protein>